<evidence type="ECO:0000313" key="1">
    <source>
        <dbReference type="EMBL" id="GLQ95576.1"/>
    </source>
</evidence>
<dbReference type="RefSeq" id="WP_284323257.1">
    <property type="nucleotide sequence ID" value="NZ_BSOB01000064.1"/>
</dbReference>
<comment type="caution">
    <text evidence="1">The sequence shown here is derived from an EMBL/GenBank/DDBJ whole genome shotgun (WGS) entry which is preliminary data.</text>
</comment>
<proteinExistence type="predicted"/>
<dbReference type="EMBL" id="BSOB01000064">
    <property type="protein sequence ID" value="GLQ95576.1"/>
    <property type="molecule type" value="Genomic_DNA"/>
</dbReference>
<protein>
    <submittedName>
        <fullName evidence="1">Uncharacterized protein</fullName>
    </submittedName>
</protein>
<dbReference type="Proteomes" id="UP001156670">
    <property type="component" value="Unassembled WGS sequence"/>
</dbReference>
<evidence type="ECO:0000313" key="2">
    <source>
        <dbReference type="Proteomes" id="UP001156670"/>
    </source>
</evidence>
<accession>A0ABQ5XUK1</accession>
<organism evidence="1 2">
    <name type="scientific">Dyella acidisoli</name>
    <dbReference type="NCBI Taxonomy" id="1867834"/>
    <lineage>
        <taxon>Bacteria</taxon>
        <taxon>Pseudomonadati</taxon>
        <taxon>Pseudomonadota</taxon>
        <taxon>Gammaproteobacteria</taxon>
        <taxon>Lysobacterales</taxon>
        <taxon>Rhodanobacteraceae</taxon>
        <taxon>Dyella</taxon>
    </lineage>
</organism>
<sequence>MTHVSPVYAGTINQITNNGISRAEATEIVRNALNEFQNQASEPLISMLCNGGGNSGGWLEALAKALGDKLNQAANTLKNNAGSVNADNPGQTTQLSAEAEEFSQMMDAFNNVIKTLGQSLDTMVQKQ</sequence>
<name>A0ABQ5XUK1_9GAMM</name>
<keyword evidence="2" id="KW-1185">Reference proteome</keyword>
<reference evidence="2" key="1">
    <citation type="journal article" date="2019" name="Int. J. Syst. Evol. Microbiol.">
        <title>The Global Catalogue of Microorganisms (GCM) 10K type strain sequencing project: providing services to taxonomists for standard genome sequencing and annotation.</title>
        <authorList>
            <consortium name="The Broad Institute Genomics Platform"/>
            <consortium name="The Broad Institute Genome Sequencing Center for Infectious Disease"/>
            <person name="Wu L."/>
            <person name="Ma J."/>
        </authorList>
    </citation>
    <scope>NUCLEOTIDE SEQUENCE [LARGE SCALE GENOMIC DNA]</scope>
    <source>
        <strain evidence="2">NBRC 111980</strain>
    </source>
</reference>
<gene>
    <name evidence="1" type="ORF">GCM10007901_45320</name>
</gene>